<feature type="domain" description="CID" evidence="4">
    <location>
        <begin position="242"/>
        <end position="437"/>
    </location>
</feature>
<dbReference type="GO" id="GO:0048471">
    <property type="term" value="C:perinuclear region of cytoplasm"/>
    <property type="evidence" value="ECO:0007669"/>
    <property type="project" value="TreeGrafter"/>
</dbReference>
<dbReference type="PROSITE" id="PS50128">
    <property type="entry name" value="SURP"/>
    <property type="match status" value="1"/>
</dbReference>
<dbReference type="Pfam" id="PF01805">
    <property type="entry name" value="Surp"/>
    <property type="match status" value="1"/>
</dbReference>
<accession>A0A8T2WKA9</accession>
<name>A0A8T2WKA9_POPDE</name>
<dbReference type="GO" id="GO:0006874">
    <property type="term" value="P:intracellular calcium ion homeostasis"/>
    <property type="evidence" value="ECO:0007669"/>
    <property type="project" value="TreeGrafter"/>
</dbReference>
<protein>
    <submittedName>
        <fullName evidence="5">Uncharacterized protein</fullName>
    </submittedName>
</protein>
<feature type="compositionally biased region" description="Pro residues" evidence="2">
    <location>
        <begin position="29"/>
        <end position="53"/>
    </location>
</feature>
<dbReference type="PANTHER" id="PTHR12323">
    <property type="entry name" value="SR-RELATED CTD ASSOCIATED FACTOR 6"/>
    <property type="match status" value="1"/>
</dbReference>
<feature type="region of interest" description="Disordered" evidence="2">
    <location>
        <begin position="710"/>
        <end position="729"/>
    </location>
</feature>
<dbReference type="Pfam" id="PF25123">
    <property type="entry name" value="SWAP1_C"/>
    <property type="match status" value="1"/>
</dbReference>
<dbReference type="SMART" id="SM00648">
    <property type="entry name" value="SWAP"/>
    <property type="match status" value="1"/>
</dbReference>
<evidence type="ECO:0000256" key="1">
    <source>
        <dbReference type="ARBA" id="ARBA00022664"/>
    </source>
</evidence>
<evidence type="ECO:0000259" key="3">
    <source>
        <dbReference type="PROSITE" id="PS50128"/>
    </source>
</evidence>
<dbReference type="Pfam" id="PF04818">
    <property type="entry name" value="CID"/>
    <property type="match status" value="2"/>
</dbReference>
<dbReference type="EMBL" id="JACEGQ020000018">
    <property type="protein sequence ID" value="KAH8481336.1"/>
    <property type="molecule type" value="Genomic_DNA"/>
</dbReference>
<evidence type="ECO:0000256" key="2">
    <source>
        <dbReference type="SAM" id="MobiDB-lite"/>
    </source>
</evidence>
<sequence length="729" mass="81113">MDRQPPPPPHDYAAMAYAQQQQQQQPQYGYPPPPHQHQQYPPPPNPFMPPPHPSVQQYPYTQPPPHPHHLQHPPQQQQHPPPFAPHLPPHLIPPPFHTPNYDSPPPPVPPPSDPELQKRIDKLVEYATKNGPEFEVMIREKQQDNPAYSFLFGGEGHAYYRYKLWLSTRGPLNPPFQASSMMHPPPNPMMNATVGPPPQMHQPSFPPFYDHHHQHTPQPFGVHSRSDFDQPSKSFKGLSGPLPPDVAVELSNVLNTLNGTKESIKGAKTWFMQRSPFAPALAEALRDRIFSLDDSERQLHIIYLANDILFDSPKRPNSIPAFGLLCMNLKANDKQGTQTFAGGDGLFSHLCIIRRFYEVALGVLHLLQRRINPHDLDNEALAFKPVLGSMLARIYHYPQNKDENQSRLQKILQFWASKEVYDQDTIYKLEGEMVSGPPVNSFPGPPKELSTGSTDSVPAAEFGNFILVRNVTEVPFPAGFTQHATSHNAPQWPPDRQSVPDQEHLDKQMLPVMLPTLGNQQFIPNPVPAATFPGSLPINSSVLPAGQQPAPHLLQAPPANIAENLSPYPLFPPGLIPGMVRKMQIGSGVPYSPLSPLDIPTTIPPSNVPPSEILDRVSKFFKEIGEVNPSEGPMRADPKDEDDEYERESPIRKGGACIPPPPNLQVEPETGAYADGSVERKHGTGSGRLGLGATADPNEPSQYDDVYTSYRKQRSTNYHSSMSVRAATR</sequence>
<reference evidence="5" key="1">
    <citation type="journal article" date="2021" name="J. Hered.">
        <title>Genome Assembly of Salicaceae Populus deltoides (Eastern Cottonwood) I-69 Based on Nanopore Sequencing and Hi-C Technologies.</title>
        <authorList>
            <person name="Bai S."/>
            <person name="Wu H."/>
            <person name="Zhang J."/>
            <person name="Pan Z."/>
            <person name="Zhao W."/>
            <person name="Li Z."/>
            <person name="Tong C."/>
        </authorList>
    </citation>
    <scope>NUCLEOTIDE SEQUENCE</scope>
    <source>
        <tissue evidence="5">Leaf</tissue>
    </source>
</reference>
<keyword evidence="1" id="KW-0507">mRNA processing</keyword>
<evidence type="ECO:0000259" key="4">
    <source>
        <dbReference type="PROSITE" id="PS51391"/>
    </source>
</evidence>
<dbReference type="InterPro" id="IPR006569">
    <property type="entry name" value="CID_dom"/>
</dbReference>
<comment type="caution">
    <text evidence="5">The sequence shown here is derived from an EMBL/GenBank/DDBJ whole genome shotgun (WGS) entry which is preliminary data.</text>
</comment>
<dbReference type="InterPro" id="IPR035967">
    <property type="entry name" value="SWAP/Surp_sf"/>
</dbReference>
<dbReference type="GO" id="GO:0006397">
    <property type="term" value="P:mRNA processing"/>
    <property type="evidence" value="ECO:0007669"/>
    <property type="project" value="UniProtKB-KW"/>
</dbReference>
<evidence type="ECO:0000313" key="6">
    <source>
        <dbReference type="Proteomes" id="UP000807159"/>
    </source>
</evidence>
<feature type="region of interest" description="Disordered" evidence="2">
    <location>
        <begin position="1"/>
        <end position="116"/>
    </location>
</feature>
<feature type="domain" description="SURP motif" evidence="3">
    <location>
        <begin position="119"/>
        <end position="163"/>
    </location>
</feature>
<dbReference type="AlphaFoldDB" id="A0A8T2WKA9"/>
<feature type="region of interest" description="Disordered" evidence="2">
    <location>
        <begin position="625"/>
        <end position="705"/>
    </location>
</feature>
<evidence type="ECO:0000313" key="5">
    <source>
        <dbReference type="EMBL" id="KAH8481336.1"/>
    </source>
</evidence>
<feature type="compositionally biased region" description="Pro residues" evidence="2">
    <location>
        <begin position="1"/>
        <end position="10"/>
    </location>
</feature>
<dbReference type="SUPFAM" id="SSF109905">
    <property type="entry name" value="Surp module (SWAP domain)"/>
    <property type="match status" value="1"/>
</dbReference>
<organism evidence="5 6">
    <name type="scientific">Populus deltoides</name>
    <name type="common">Eastern poplar</name>
    <name type="synonym">Eastern cottonwood</name>
    <dbReference type="NCBI Taxonomy" id="3696"/>
    <lineage>
        <taxon>Eukaryota</taxon>
        <taxon>Viridiplantae</taxon>
        <taxon>Streptophyta</taxon>
        <taxon>Embryophyta</taxon>
        <taxon>Tracheophyta</taxon>
        <taxon>Spermatophyta</taxon>
        <taxon>Magnoliopsida</taxon>
        <taxon>eudicotyledons</taxon>
        <taxon>Gunneridae</taxon>
        <taxon>Pentapetalae</taxon>
        <taxon>rosids</taxon>
        <taxon>fabids</taxon>
        <taxon>Malpighiales</taxon>
        <taxon>Salicaceae</taxon>
        <taxon>Saliceae</taxon>
        <taxon>Populus</taxon>
    </lineage>
</organism>
<dbReference type="InterPro" id="IPR056922">
    <property type="entry name" value="SWAP1_C"/>
</dbReference>
<feature type="compositionally biased region" description="Low complexity" evidence="2">
    <location>
        <begin position="19"/>
        <end position="28"/>
    </location>
</feature>
<dbReference type="PROSITE" id="PS51391">
    <property type="entry name" value="CID"/>
    <property type="match status" value="1"/>
</dbReference>
<dbReference type="InterPro" id="IPR000061">
    <property type="entry name" value="Surp"/>
</dbReference>
<feature type="compositionally biased region" description="Pro residues" evidence="2">
    <location>
        <begin position="79"/>
        <end position="113"/>
    </location>
</feature>
<dbReference type="InterPro" id="IPR008942">
    <property type="entry name" value="ENTH_VHS"/>
</dbReference>
<dbReference type="Gene3D" id="1.25.40.90">
    <property type="match status" value="1"/>
</dbReference>
<gene>
    <name evidence="5" type="ORF">H0E87_028994</name>
</gene>
<dbReference type="Gene3D" id="1.10.10.790">
    <property type="entry name" value="Surp module"/>
    <property type="match status" value="1"/>
</dbReference>
<dbReference type="GO" id="GO:0005634">
    <property type="term" value="C:nucleus"/>
    <property type="evidence" value="ECO:0007669"/>
    <property type="project" value="UniProtKB-ARBA"/>
</dbReference>
<feature type="region of interest" description="Disordered" evidence="2">
    <location>
        <begin position="202"/>
        <end position="229"/>
    </location>
</feature>
<dbReference type="PANTHER" id="PTHR12323:SF0">
    <property type="entry name" value="CALCIUM HOMEOSTASIS ENDOPLASMIC RETICULUM PROTEIN"/>
    <property type="match status" value="1"/>
</dbReference>
<keyword evidence="6" id="KW-1185">Reference proteome</keyword>
<dbReference type="GO" id="GO:0003723">
    <property type="term" value="F:RNA binding"/>
    <property type="evidence" value="ECO:0007669"/>
    <property type="project" value="InterPro"/>
</dbReference>
<proteinExistence type="predicted"/>
<dbReference type="Proteomes" id="UP000807159">
    <property type="component" value="Chromosome 18"/>
</dbReference>